<keyword evidence="2" id="KW-0732">Signal</keyword>
<evidence type="ECO:0000313" key="4">
    <source>
        <dbReference type="Proteomes" id="UP000319731"/>
    </source>
</evidence>
<dbReference type="GeneID" id="42005977"/>
<keyword evidence="1" id="KW-1133">Transmembrane helix</keyword>
<keyword evidence="1" id="KW-0472">Membrane</keyword>
<accession>A0A507C3F6</accession>
<feature type="chain" id="PRO_5021459483" evidence="2">
    <location>
        <begin position="22"/>
        <end position="327"/>
    </location>
</feature>
<name>A0A507C3F6_9FUNG</name>
<organism evidence="3 4">
    <name type="scientific">Synchytrium microbalum</name>
    <dbReference type="NCBI Taxonomy" id="1806994"/>
    <lineage>
        <taxon>Eukaryota</taxon>
        <taxon>Fungi</taxon>
        <taxon>Fungi incertae sedis</taxon>
        <taxon>Chytridiomycota</taxon>
        <taxon>Chytridiomycota incertae sedis</taxon>
        <taxon>Chytridiomycetes</taxon>
        <taxon>Synchytriales</taxon>
        <taxon>Synchytriaceae</taxon>
        <taxon>Synchytrium</taxon>
    </lineage>
</organism>
<evidence type="ECO:0000256" key="1">
    <source>
        <dbReference type="SAM" id="Phobius"/>
    </source>
</evidence>
<evidence type="ECO:0000313" key="3">
    <source>
        <dbReference type="EMBL" id="TPX32085.1"/>
    </source>
</evidence>
<evidence type="ECO:0000256" key="2">
    <source>
        <dbReference type="SAM" id="SignalP"/>
    </source>
</evidence>
<dbReference type="Proteomes" id="UP000319731">
    <property type="component" value="Unassembled WGS sequence"/>
</dbReference>
<dbReference type="AlphaFoldDB" id="A0A507C3F6"/>
<gene>
    <name evidence="3" type="ORF">SmJEL517_g04752</name>
</gene>
<dbReference type="RefSeq" id="XP_031023359.1">
    <property type="nucleotide sequence ID" value="XM_031170680.1"/>
</dbReference>
<keyword evidence="4" id="KW-1185">Reference proteome</keyword>
<feature type="signal peptide" evidence="2">
    <location>
        <begin position="1"/>
        <end position="21"/>
    </location>
</feature>
<feature type="transmembrane region" description="Helical" evidence="1">
    <location>
        <begin position="307"/>
        <end position="326"/>
    </location>
</feature>
<keyword evidence="1" id="KW-0812">Transmembrane</keyword>
<dbReference type="EMBL" id="QEAO01000035">
    <property type="protein sequence ID" value="TPX32085.1"/>
    <property type="molecule type" value="Genomic_DNA"/>
</dbReference>
<reference evidence="3 4" key="1">
    <citation type="journal article" date="2019" name="Sci. Rep.">
        <title>Comparative genomics of chytrid fungi reveal insights into the obligate biotrophic and pathogenic lifestyle of Synchytrium endobioticum.</title>
        <authorList>
            <person name="van de Vossenberg B.T.L.H."/>
            <person name="Warris S."/>
            <person name="Nguyen H.D.T."/>
            <person name="van Gent-Pelzer M.P.E."/>
            <person name="Joly D.L."/>
            <person name="van de Geest H.C."/>
            <person name="Bonants P.J.M."/>
            <person name="Smith D.S."/>
            <person name="Levesque C.A."/>
            <person name="van der Lee T.A.J."/>
        </authorList>
    </citation>
    <scope>NUCLEOTIDE SEQUENCE [LARGE SCALE GENOMIC DNA]</scope>
    <source>
        <strain evidence="3 4">JEL517</strain>
    </source>
</reference>
<sequence>MKLTVASVLALAAAAVPFVAADTCFGNNTLCGSGGVGKEITLIDMQNWCFFLPPKTGVLETVNAAEGCCDSSWCGRGKNCVASTDAVSFCTKAGLTNGAGAFVDGMWTSAHIVRDIPNGKIQITGTYNQQLMASLNWIGANDDGGQFDLTGTNQYKVNSPPSGKPVAPYTEYIGLIGSGVFCMQLCSTPYGCNSDNDYTGCTIAVPGDYSTAGFTEANGTIYRQNSPSPNATTKAPPSLVPAPLISSIKAVASPGSTNIFYAPSPLPSAPVASKAAASASATANPVANTPAQSITPKLGSTSDGANVVATIFTSVLAIGIASAVALL</sequence>
<comment type="caution">
    <text evidence="3">The sequence shown here is derived from an EMBL/GenBank/DDBJ whole genome shotgun (WGS) entry which is preliminary data.</text>
</comment>
<dbReference type="OrthoDB" id="2564904at2759"/>
<proteinExistence type="predicted"/>
<protein>
    <submittedName>
        <fullName evidence="3">Uncharacterized protein</fullName>
    </submittedName>
</protein>